<evidence type="ECO:0000313" key="1">
    <source>
        <dbReference type="EMBL" id="KAK0587515.1"/>
    </source>
</evidence>
<gene>
    <name evidence="1" type="ORF">LWI29_024151</name>
</gene>
<accession>A0AA39VNS3</accession>
<keyword evidence="2" id="KW-1185">Reference proteome</keyword>
<dbReference type="EMBL" id="JAUESC010000382">
    <property type="protein sequence ID" value="KAK0587515.1"/>
    <property type="molecule type" value="Genomic_DNA"/>
</dbReference>
<reference evidence="1" key="1">
    <citation type="journal article" date="2022" name="Plant J.">
        <title>Strategies of tolerance reflected in two North American maple genomes.</title>
        <authorList>
            <person name="McEvoy S.L."/>
            <person name="Sezen U.U."/>
            <person name="Trouern-Trend A."/>
            <person name="McMahon S.M."/>
            <person name="Schaberg P.G."/>
            <person name="Yang J."/>
            <person name="Wegrzyn J.L."/>
            <person name="Swenson N.G."/>
        </authorList>
    </citation>
    <scope>NUCLEOTIDE SEQUENCE</scope>
    <source>
        <strain evidence="1">NS2018</strain>
    </source>
</reference>
<protein>
    <submittedName>
        <fullName evidence="1">Uncharacterized protein</fullName>
    </submittedName>
</protein>
<reference evidence="1" key="2">
    <citation type="submission" date="2023-06" db="EMBL/GenBank/DDBJ databases">
        <authorList>
            <person name="Swenson N.G."/>
            <person name="Wegrzyn J.L."/>
            <person name="Mcevoy S.L."/>
        </authorList>
    </citation>
    <scope>NUCLEOTIDE SEQUENCE</scope>
    <source>
        <strain evidence="1">NS2018</strain>
        <tissue evidence="1">Leaf</tissue>
    </source>
</reference>
<dbReference type="AlphaFoldDB" id="A0AA39VNS3"/>
<comment type="caution">
    <text evidence="1">The sequence shown here is derived from an EMBL/GenBank/DDBJ whole genome shotgun (WGS) entry which is preliminary data.</text>
</comment>
<organism evidence="1 2">
    <name type="scientific">Acer saccharum</name>
    <name type="common">Sugar maple</name>
    <dbReference type="NCBI Taxonomy" id="4024"/>
    <lineage>
        <taxon>Eukaryota</taxon>
        <taxon>Viridiplantae</taxon>
        <taxon>Streptophyta</taxon>
        <taxon>Embryophyta</taxon>
        <taxon>Tracheophyta</taxon>
        <taxon>Spermatophyta</taxon>
        <taxon>Magnoliopsida</taxon>
        <taxon>eudicotyledons</taxon>
        <taxon>Gunneridae</taxon>
        <taxon>Pentapetalae</taxon>
        <taxon>rosids</taxon>
        <taxon>malvids</taxon>
        <taxon>Sapindales</taxon>
        <taxon>Sapindaceae</taxon>
        <taxon>Hippocastanoideae</taxon>
        <taxon>Acereae</taxon>
        <taxon>Acer</taxon>
    </lineage>
</organism>
<dbReference type="Proteomes" id="UP001168877">
    <property type="component" value="Unassembled WGS sequence"/>
</dbReference>
<evidence type="ECO:0000313" key="2">
    <source>
        <dbReference type="Proteomes" id="UP001168877"/>
    </source>
</evidence>
<name>A0AA39VNS3_ACESA</name>
<proteinExistence type="predicted"/>
<sequence>MKKTNGESAKSETGDTFHGTVHAILFTGTIYTGTVHTVLFMDTIPRGGGWVVWLLMGILVEREAFGFGGVVVDGVGLGSHRSRELAVDGVEVGW</sequence>